<sequence length="700" mass="75571">MHTTRHGAVRAAGRLAALLAAQLAAQLGSSGAQAAPGDEAPGAASAPQVVAVIGHYDNAIGTSDAASQGRITSSLIASRPALRTGELLEFVPGMIVTQHSGDGKANQYFLRGFNLDHGTDFATFVDGMPVNMRSHAHGQGYSDLNFLIPELVQRIDYQKGAYFADTGDFASAGAARIRLADTLPGMASITLGGNGYRRAVVANSSGYAGGNLLYALEANHNDGPWDVPEGVRKYSAVLRYSAGGADQGYSITGMAYRNRWRATDQVPQRALDSGLISRFGTLDASDGGISSRYSLSYALHRRNADSRFEFSAYALHSSLDLYSNFSYLLENPEQGDQFQQSERRNVMGADASNTWLHEAGGIAMRSKLGLQVRYDKVSPLGLYTTTARARTGTIREDRLDEGSAALYAENVANWLPTFRTVAGLRYDAYRFKVGSDMAGNSGKASSGIVSPKLSLIFGPWARTEYFLNFGKGFHSNDARGVTQTRLADGGAAQPVTPLAATRGYEAGLRSELLPGLQSSLALWKMDSASELVYVGDAGETEASGASRRNGIEWNNHYIARPWLLFDLDLATSRARYRDAPATENRISGALERAASFGVTVTDLQRWSGGLQVRYFGPRPLTADNSVRSASTALAYARLAYKLAPSTALTLDVFNLLDKKASDIEYYYASRLRGEAAGGVEDRHIHPVEPRTFRLTLTHRF</sequence>
<feature type="domain" description="TonB-dependent receptor plug" evidence="17">
    <location>
        <begin position="70"/>
        <end position="174"/>
    </location>
</feature>
<feature type="domain" description="TonB-dependent receptor-like beta-barrel" evidence="16">
    <location>
        <begin position="246"/>
        <end position="655"/>
    </location>
</feature>
<dbReference type="Proteomes" id="UP000450676">
    <property type="component" value="Unassembled WGS sequence"/>
</dbReference>
<evidence type="ECO:0000256" key="10">
    <source>
        <dbReference type="ARBA" id="ARBA00023136"/>
    </source>
</evidence>
<name>A0A7X4HA97_9BURK</name>
<dbReference type="InterPro" id="IPR037066">
    <property type="entry name" value="Plug_dom_sf"/>
</dbReference>
<feature type="chain" id="PRO_5031032601" evidence="15">
    <location>
        <begin position="35"/>
        <end position="700"/>
    </location>
</feature>
<dbReference type="SUPFAM" id="SSF56935">
    <property type="entry name" value="Porins"/>
    <property type="match status" value="1"/>
</dbReference>
<keyword evidence="19" id="KW-1185">Reference proteome</keyword>
<keyword evidence="7" id="KW-0408">Iron</keyword>
<keyword evidence="8" id="KW-0406">Ion transport</keyword>
<dbReference type="InterPro" id="IPR036942">
    <property type="entry name" value="Beta-barrel_TonB_sf"/>
</dbReference>
<feature type="signal peptide" evidence="15">
    <location>
        <begin position="1"/>
        <end position="34"/>
    </location>
</feature>
<evidence type="ECO:0000256" key="1">
    <source>
        <dbReference type="ARBA" id="ARBA00004571"/>
    </source>
</evidence>
<dbReference type="PANTHER" id="PTHR32552:SF81">
    <property type="entry name" value="TONB-DEPENDENT OUTER MEMBRANE RECEPTOR"/>
    <property type="match status" value="1"/>
</dbReference>
<organism evidence="18 19">
    <name type="scientific">Pseudoduganella aquatica</name>
    <dbReference type="NCBI Taxonomy" id="2660641"/>
    <lineage>
        <taxon>Bacteria</taxon>
        <taxon>Pseudomonadati</taxon>
        <taxon>Pseudomonadota</taxon>
        <taxon>Betaproteobacteria</taxon>
        <taxon>Burkholderiales</taxon>
        <taxon>Oxalobacteraceae</taxon>
        <taxon>Telluria group</taxon>
        <taxon>Pseudoduganella</taxon>
    </lineage>
</organism>
<evidence type="ECO:0000313" key="18">
    <source>
        <dbReference type="EMBL" id="MYN06545.1"/>
    </source>
</evidence>
<evidence type="ECO:0000256" key="2">
    <source>
        <dbReference type="ARBA" id="ARBA00009810"/>
    </source>
</evidence>
<comment type="similarity">
    <text evidence="2 13 14">Belongs to the TonB-dependent receptor family.</text>
</comment>
<evidence type="ECO:0000256" key="15">
    <source>
        <dbReference type="SAM" id="SignalP"/>
    </source>
</evidence>
<dbReference type="PANTHER" id="PTHR32552">
    <property type="entry name" value="FERRICHROME IRON RECEPTOR-RELATED"/>
    <property type="match status" value="1"/>
</dbReference>
<dbReference type="InterPro" id="IPR012910">
    <property type="entry name" value="Plug_dom"/>
</dbReference>
<accession>A0A7X4HA97</accession>
<evidence type="ECO:0000259" key="17">
    <source>
        <dbReference type="Pfam" id="PF07715"/>
    </source>
</evidence>
<keyword evidence="3 13" id="KW-0813">Transport</keyword>
<keyword evidence="4 13" id="KW-1134">Transmembrane beta strand</keyword>
<reference evidence="18 19" key="1">
    <citation type="submission" date="2019-12" db="EMBL/GenBank/DDBJ databases">
        <title>Novel species isolated from a subtropical stream in China.</title>
        <authorList>
            <person name="Lu H."/>
        </authorList>
    </citation>
    <scope>NUCLEOTIDE SEQUENCE [LARGE SCALE GENOMIC DNA]</scope>
    <source>
        <strain evidence="18 19">FT127W</strain>
    </source>
</reference>
<evidence type="ECO:0000259" key="16">
    <source>
        <dbReference type="Pfam" id="PF00593"/>
    </source>
</evidence>
<dbReference type="GO" id="GO:0009279">
    <property type="term" value="C:cell outer membrane"/>
    <property type="evidence" value="ECO:0007669"/>
    <property type="project" value="UniProtKB-SubCell"/>
</dbReference>
<keyword evidence="5" id="KW-0410">Iron transport</keyword>
<dbReference type="GO" id="GO:0006826">
    <property type="term" value="P:iron ion transport"/>
    <property type="evidence" value="ECO:0007669"/>
    <property type="project" value="UniProtKB-KW"/>
</dbReference>
<evidence type="ECO:0000256" key="11">
    <source>
        <dbReference type="ARBA" id="ARBA00023170"/>
    </source>
</evidence>
<comment type="subcellular location">
    <subcellularLocation>
        <location evidence="1 13">Cell outer membrane</location>
        <topology evidence="1 13">Multi-pass membrane protein</topology>
    </subcellularLocation>
</comment>
<evidence type="ECO:0000256" key="9">
    <source>
        <dbReference type="ARBA" id="ARBA00023077"/>
    </source>
</evidence>
<dbReference type="RefSeq" id="WP_161070933.1">
    <property type="nucleotide sequence ID" value="NZ_WWCU01000003.1"/>
</dbReference>
<dbReference type="InterPro" id="IPR000531">
    <property type="entry name" value="Beta-barrel_TonB"/>
</dbReference>
<dbReference type="InterPro" id="IPR039426">
    <property type="entry name" value="TonB-dep_rcpt-like"/>
</dbReference>
<evidence type="ECO:0000256" key="14">
    <source>
        <dbReference type="RuleBase" id="RU003357"/>
    </source>
</evidence>
<evidence type="ECO:0000256" key="4">
    <source>
        <dbReference type="ARBA" id="ARBA00022452"/>
    </source>
</evidence>
<gene>
    <name evidence="18" type="ORF">GTP77_04260</name>
</gene>
<evidence type="ECO:0000256" key="12">
    <source>
        <dbReference type="ARBA" id="ARBA00023237"/>
    </source>
</evidence>
<dbReference type="EMBL" id="WWCU01000003">
    <property type="protein sequence ID" value="MYN06545.1"/>
    <property type="molecule type" value="Genomic_DNA"/>
</dbReference>
<protein>
    <submittedName>
        <fullName evidence="18">TonB-dependent receptor</fullName>
    </submittedName>
</protein>
<keyword evidence="10 13" id="KW-0472">Membrane</keyword>
<proteinExistence type="inferred from homology"/>
<evidence type="ECO:0000256" key="8">
    <source>
        <dbReference type="ARBA" id="ARBA00023065"/>
    </source>
</evidence>
<keyword evidence="9 14" id="KW-0798">TonB box</keyword>
<keyword evidence="15" id="KW-0732">Signal</keyword>
<keyword evidence="6 13" id="KW-0812">Transmembrane</keyword>
<comment type="caution">
    <text evidence="18">The sequence shown here is derived from an EMBL/GenBank/DDBJ whole genome shotgun (WGS) entry which is preliminary data.</text>
</comment>
<keyword evidence="12 13" id="KW-0998">Cell outer membrane</keyword>
<dbReference type="Pfam" id="PF07715">
    <property type="entry name" value="Plug"/>
    <property type="match status" value="1"/>
</dbReference>
<dbReference type="AlphaFoldDB" id="A0A7X4HA97"/>
<evidence type="ECO:0000256" key="5">
    <source>
        <dbReference type="ARBA" id="ARBA00022496"/>
    </source>
</evidence>
<dbReference type="Gene3D" id="2.170.130.10">
    <property type="entry name" value="TonB-dependent receptor, plug domain"/>
    <property type="match status" value="1"/>
</dbReference>
<keyword evidence="11 18" id="KW-0675">Receptor</keyword>
<dbReference type="Gene3D" id="2.40.170.20">
    <property type="entry name" value="TonB-dependent receptor, beta-barrel domain"/>
    <property type="match status" value="1"/>
</dbReference>
<evidence type="ECO:0000256" key="3">
    <source>
        <dbReference type="ARBA" id="ARBA00022448"/>
    </source>
</evidence>
<evidence type="ECO:0000256" key="6">
    <source>
        <dbReference type="ARBA" id="ARBA00022692"/>
    </source>
</evidence>
<evidence type="ECO:0000256" key="7">
    <source>
        <dbReference type="ARBA" id="ARBA00023004"/>
    </source>
</evidence>
<dbReference type="PROSITE" id="PS52016">
    <property type="entry name" value="TONB_DEPENDENT_REC_3"/>
    <property type="match status" value="1"/>
</dbReference>
<evidence type="ECO:0000313" key="19">
    <source>
        <dbReference type="Proteomes" id="UP000450676"/>
    </source>
</evidence>
<evidence type="ECO:0000256" key="13">
    <source>
        <dbReference type="PROSITE-ProRule" id="PRU01360"/>
    </source>
</evidence>
<dbReference type="Pfam" id="PF00593">
    <property type="entry name" value="TonB_dep_Rec_b-barrel"/>
    <property type="match status" value="1"/>
</dbReference>